<dbReference type="SMART" id="SM00327">
    <property type="entry name" value="VWA"/>
    <property type="match status" value="1"/>
</dbReference>
<protein>
    <submittedName>
        <fullName evidence="4">VWA domain-containing protein</fullName>
    </submittedName>
</protein>
<evidence type="ECO:0000313" key="5">
    <source>
        <dbReference type="Proteomes" id="UP001470023"/>
    </source>
</evidence>
<comment type="caution">
    <text evidence="4">The sequence shown here is derived from an EMBL/GenBank/DDBJ whole genome shotgun (WGS) entry which is preliminary data.</text>
</comment>
<dbReference type="PANTHER" id="PTHR32097:SF4">
    <property type="entry name" value="GENERAL STRESS PROTEIN 16U"/>
    <property type="match status" value="1"/>
</dbReference>
<dbReference type="SUPFAM" id="SSF53300">
    <property type="entry name" value="vWA-like"/>
    <property type="match status" value="1"/>
</dbReference>
<dbReference type="InterPro" id="IPR051324">
    <property type="entry name" value="Stress/Tellurium_Resist"/>
</dbReference>
<accession>A0ABV1UAL7</accession>
<proteinExistence type="inferred from homology"/>
<evidence type="ECO:0000256" key="2">
    <source>
        <dbReference type="SAM" id="MobiDB-lite"/>
    </source>
</evidence>
<dbReference type="Pfam" id="PF10138">
    <property type="entry name" value="vWA-TerF-like"/>
    <property type="match status" value="1"/>
</dbReference>
<dbReference type="Pfam" id="PF02342">
    <property type="entry name" value="TerD"/>
    <property type="match status" value="1"/>
</dbReference>
<dbReference type="CDD" id="cd00198">
    <property type="entry name" value="vWFA"/>
    <property type="match status" value="1"/>
</dbReference>
<dbReference type="PROSITE" id="PS50234">
    <property type="entry name" value="VWFA"/>
    <property type="match status" value="1"/>
</dbReference>
<dbReference type="CDD" id="cd06974">
    <property type="entry name" value="TerD_like"/>
    <property type="match status" value="1"/>
</dbReference>
<evidence type="ECO:0000256" key="1">
    <source>
        <dbReference type="ARBA" id="ARBA00008775"/>
    </source>
</evidence>
<feature type="compositionally biased region" description="Gly residues" evidence="2">
    <location>
        <begin position="175"/>
        <end position="184"/>
    </location>
</feature>
<reference evidence="4 5" key="1">
    <citation type="submission" date="2024-06" db="EMBL/GenBank/DDBJ databases">
        <title>The Natural Products Discovery Center: Release of the First 8490 Sequenced Strains for Exploring Actinobacteria Biosynthetic Diversity.</title>
        <authorList>
            <person name="Kalkreuter E."/>
            <person name="Kautsar S.A."/>
            <person name="Yang D."/>
            <person name="Bader C.D."/>
            <person name="Teijaro C.N."/>
            <person name="Fluegel L."/>
            <person name="Davis C.M."/>
            <person name="Simpson J.R."/>
            <person name="Lauterbach L."/>
            <person name="Steele A.D."/>
            <person name="Gui C."/>
            <person name="Meng S."/>
            <person name="Li G."/>
            <person name="Viehrig K."/>
            <person name="Ye F."/>
            <person name="Su P."/>
            <person name="Kiefer A.F."/>
            <person name="Nichols A."/>
            <person name="Cepeda A.J."/>
            <person name="Yan W."/>
            <person name="Fan B."/>
            <person name="Jiang Y."/>
            <person name="Adhikari A."/>
            <person name="Zheng C.-J."/>
            <person name="Schuster L."/>
            <person name="Cowan T.M."/>
            <person name="Smanski M.J."/>
            <person name="Chevrette M.G."/>
            <person name="De Carvalho L.P.S."/>
            <person name="Shen B."/>
        </authorList>
    </citation>
    <scope>NUCLEOTIDE SEQUENCE [LARGE SCALE GENOMIC DNA]</scope>
    <source>
        <strain evidence="4 5">NPDC001166</strain>
    </source>
</reference>
<feature type="domain" description="VWFA" evidence="3">
    <location>
        <begin position="224"/>
        <end position="409"/>
    </location>
</feature>
<sequence>MTTTLSKGGNAPLPAAPCHVTLTAARVGIDVCAVLLAQDGKVRGDDDLVFYNHPAQDGVRLTGATMIADLTAIPASVDRVVIVASTDPSVPDARFDAGSTPRADIRCGDVQLAFVPPPLLHGETAAVLVEIYRRAGAWKLRAVGQGWDTGLAGLATDFGVVVDEEAPAPPAVPRQGGGGGGGGEAPAPAISLSKVQQSAPGLVNLYKAAQVSLDKAGVMGRRAAVYLVLDHSASMHGFYRDGTMQHLAEQALGLSANLDDDGRVPLVFFSHRVDLVTEIGLDTYQGLIDHLHKGLDWGGTSYAPAMQAVIDHYRSSGATDPAFVIFQTDGEPSDRRATRELLRASSSLPIFWQFVGFGPGRNMRFLRSLDTLDGRVVDNAGYFGAGQHPLTRSDDDLYDCLMKEFPEWLATARTAGVIR</sequence>
<dbReference type="InterPro" id="IPR003325">
    <property type="entry name" value="TerD"/>
</dbReference>
<dbReference type="Gene3D" id="3.40.50.410">
    <property type="entry name" value="von Willebrand factor, type A domain"/>
    <property type="match status" value="1"/>
</dbReference>
<organism evidence="4 5">
    <name type="scientific">Streptomyces sp. 900105245</name>
    <dbReference type="NCBI Taxonomy" id="3154379"/>
    <lineage>
        <taxon>Bacteria</taxon>
        <taxon>Bacillati</taxon>
        <taxon>Actinomycetota</taxon>
        <taxon>Actinomycetes</taxon>
        <taxon>Kitasatosporales</taxon>
        <taxon>Streptomycetaceae</taxon>
        <taxon>Streptomyces</taxon>
    </lineage>
</organism>
<dbReference type="InterPro" id="IPR019303">
    <property type="entry name" value="vWA_TerF_C"/>
</dbReference>
<dbReference type="Proteomes" id="UP001470023">
    <property type="component" value="Unassembled WGS sequence"/>
</dbReference>
<evidence type="ECO:0000259" key="3">
    <source>
        <dbReference type="PROSITE" id="PS50234"/>
    </source>
</evidence>
<evidence type="ECO:0000313" key="4">
    <source>
        <dbReference type="EMBL" id="MER6430277.1"/>
    </source>
</evidence>
<dbReference type="InterPro" id="IPR002035">
    <property type="entry name" value="VWF_A"/>
</dbReference>
<dbReference type="Gene3D" id="2.60.60.30">
    <property type="entry name" value="sav2460 like domains"/>
    <property type="match status" value="1"/>
</dbReference>
<dbReference type="PANTHER" id="PTHR32097">
    <property type="entry name" value="CAMP-BINDING PROTEIN 1-RELATED"/>
    <property type="match status" value="1"/>
</dbReference>
<comment type="similarity">
    <text evidence="1">Belongs to the CAPAB/TerDEXZ family.</text>
</comment>
<dbReference type="RefSeq" id="WP_351945710.1">
    <property type="nucleotide sequence ID" value="NZ_JBEOYA010000014.1"/>
</dbReference>
<dbReference type="InterPro" id="IPR036465">
    <property type="entry name" value="vWFA_dom_sf"/>
</dbReference>
<name>A0ABV1UAL7_9ACTN</name>
<dbReference type="EMBL" id="JBEPAZ010000018">
    <property type="protein sequence ID" value="MER6430277.1"/>
    <property type="molecule type" value="Genomic_DNA"/>
</dbReference>
<keyword evidence="5" id="KW-1185">Reference proteome</keyword>
<gene>
    <name evidence="4" type="ORF">ABT272_21410</name>
</gene>
<feature type="region of interest" description="Disordered" evidence="2">
    <location>
        <begin position="167"/>
        <end position="187"/>
    </location>
</feature>